<dbReference type="Ensembl" id="ENSCCRT00010093685.1">
    <property type="protein sequence ID" value="ENSCCRP00010084459.1"/>
    <property type="gene ID" value="ENSCCRG00010036881.1"/>
</dbReference>
<reference evidence="3" key="1">
    <citation type="submission" date="2025-08" db="UniProtKB">
        <authorList>
            <consortium name="Ensembl"/>
        </authorList>
    </citation>
    <scope>IDENTIFICATION</scope>
</reference>
<dbReference type="Pfam" id="PF12796">
    <property type="entry name" value="Ank_2"/>
    <property type="match status" value="1"/>
</dbReference>
<evidence type="ECO:0000313" key="4">
    <source>
        <dbReference type="Proteomes" id="UP000694427"/>
    </source>
</evidence>
<dbReference type="InterPro" id="IPR002110">
    <property type="entry name" value="Ankyrin_rpt"/>
</dbReference>
<dbReference type="PROSITE" id="PS50088">
    <property type="entry name" value="ANK_REPEAT"/>
    <property type="match status" value="3"/>
</dbReference>
<dbReference type="PANTHER" id="PTHR24149:SF14">
    <property type="entry name" value="ANKYRIN REPEAT DOMAIN 12"/>
    <property type="match status" value="1"/>
</dbReference>
<keyword evidence="1" id="KW-0040">ANK repeat</keyword>
<feature type="compositionally biased region" description="Polar residues" evidence="2">
    <location>
        <begin position="381"/>
        <end position="401"/>
    </location>
</feature>
<evidence type="ECO:0000313" key="3">
    <source>
        <dbReference type="Ensembl" id="ENSCCRP00010084459.1"/>
    </source>
</evidence>
<dbReference type="InterPro" id="IPR053210">
    <property type="entry name" value="ANKRD12"/>
</dbReference>
<evidence type="ECO:0000256" key="2">
    <source>
        <dbReference type="SAM" id="MobiDB-lite"/>
    </source>
</evidence>
<feature type="region of interest" description="Disordered" evidence="2">
    <location>
        <begin position="1"/>
        <end position="22"/>
    </location>
</feature>
<dbReference type="SUPFAM" id="SSF48403">
    <property type="entry name" value="Ankyrin repeat"/>
    <property type="match status" value="1"/>
</dbReference>
<organism evidence="3 4">
    <name type="scientific">Cyprinus carpio</name>
    <name type="common">Common carp</name>
    <dbReference type="NCBI Taxonomy" id="7962"/>
    <lineage>
        <taxon>Eukaryota</taxon>
        <taxon>Metazoa</taxon>
        <taxon>Chordata</taxon>
        <taxon>Craniata</taxon>
        <taxon>Vertebrata</taxon>
        <taxon>Euteleostomi</taxon>
        <taxon>Actinopterygii</taxon>
        <taxon>Neopterygii</taxon>
        <taxon>Teleostei</taxon>
        <taxon>Ostariophysi</taxon>
        <taxon>Cypriniformes</taxon>
        <taxon>Cyprinidae</taxon>
        <taxon>Cyprininae</taxon>
        <taxon>Cyprinus</taxon>
    </lineage>
</organism>
<feature type="repeat" description="ANK" evidence="1">
    <location>
        <begin position="249"/>
        <end position="281"/>
    </location>
</feature>
<proteinExistence type="predicted"/>
<protein>
    <submittedName>
        <fullName evidence="3">Ankyrin repeat domain 31</fullName>
    </submittedName>
</protein>
<feature type="region of interest" description="Disordered" evidence="2">
    <location>
        <begin position="183"/>
        <end position="212"/>
    </location>
</feature>
<keyword evidence="4" id="KW-1185">Reference proteome</keyword>
<evidence type="ECO:0000256" key="1">
    <source>
        <dbReference type="PROSITE-ProRule" id="PRU00023"/>
    </source>
</evidence>
<dbReference type="Gene3D" id="1.25.40.20">
    <property type="entry name" value="Ankyrin repeat-containing domain"/>
    <property type="match status" value="1"/>
</dbReference>
<dbReference type="PROSITE" id="PS50297">
    <property type="entry name" value="ANK_REP_REGION"/>
    <property type="match status" value="3"/>
</dbReference>
<feature type="repeat" description="ANK" evidence="1">
    <location>
        <begin position="282"/>
        <end position="314"/>
    </location>
</feature>
<dbReference type="InterPro" id="IPR036770">
    <property type="entry name" value="Ankyrin_rpt-contain_sf"/>
</dbReference>
<sequence length="516" mass="57248">MDLEQEETIATDDDSDDGDADHSRWMLTEHQFSSATVASLRVLSEEISPQIDLQCRTGQSRNTSTTKQVDSGRAEVLIKSTLQLFYIYYMLKSLLFHYKQTHSAAVTPTHPARVRALVNEEGSSSEREPREVLRPIPTHGTISLDASHQQPGPTLRRSVRINGKAVGTKADPMATMKSTQLLNTQHRHMSLPSKRKESPDNKEYNKAFNTPLTTRDKPTLLAKPYISSGFSGKSGKVLSLKSIHRRNHFGETKLHLAVMKGDIQDIKDLITAGASVNIPDYAGWTPLHEAVQRNKYDKTEILLEAGAEVSCRGHNGITPLHDAIYCQYYKIVELLLKYGADPLSKCDRGKTPLEMTTDRSMYILVEKYLQRSKSDPAENPPSITNSAVNPSLIQRNNQNSIKETRAPLQKSTGTANTSGHESSLQSGEAELIPGPSRGQPSCDPSMRFQASFKVEPSPQTSINVLWPLRDQEQDQDSEGSDTSGCLDSDVTVDYIEDYSSSPEHWTLCATQDFSGS</sequence>
<dbReference type="SMART" id="SM00248">
    <property type="entry name" value="ANK"/>
    <property type="match status" value="3"/>
</dbReference>
<feature type="compositionally biased region" description="Polar residues" evidence="2">
    <location>
        <begin position="409"/>
        <end position="426"/>
    </location>
</feature>
<feature type="region of interest" description="Disordered" evidence="2">
    <location>
        <begin position="373"/>
        <end position="488"/>
    </location>
</feature>
<feature type="repeat" description="ANK" evidence="1">
    <location>
        <begin position="315"/>
        <end position="341"/>
    </location>
</feature>
<name>A0A8C1MYS4_CYPCA</name>
<feature type="compositionally biased region" description="Basic and acidic residues" evidence="2">
    <location>
        <begin position="124"/>
        <end position="133"/>
    </location>
</feature>
<feature type="compositionally biased region" description="Acidic residues" evidence="2">
    <location>
        <begin position="1"/>
        <end position="19"/>
    </location>
</feature>
<feature type="compositionally biased region" description="Basic and acidic residues" evidence="2">
    <location>
        <begin position="194"/>
        <end position="205"/>
    </location>
</feature>
<feature type="region of interest" description="Disordered" evidence="2">
    <location>
        <begin position="119"/>
        <end position="156"/>
    </location>
</feature>
<feature type="compositionally biased region" description="Polar residues" evidence="2">
    <location>
        <begin position="140"/>
        <end position="152"/>
    </location>
</feature>
<dbReference type="AlphaFoldDB" id="A0A8C1MYS4"/>
<dbReference type="GO" id="GO:0005654">
    <property type="term" value="C:nucleoplasm"/>
    <property type="evidence" value="ECO:0007669"/>
    <property type="project" value="TreeGrafter"/>
</dbReference>
<dbReference type="PANTHER" id="PTHR24149">
    <property type="entry name" value="ANKYRIN REPEAT DOMAIN-CONTAINING PROTEIN 12"/>
    <property type="match status" value="1"/>
</dbReference>
<reference evidence="3" key="2">
    <citation type="submission" date="2025-09" db="UniProtKB">
        <authorList>
            <consortium name="Ensembl"/>
        </authorList>
    </citation>
    <scope>IDENTIFICATION</scope>
</reference>
<accession>A0A8C1MYS4</accession>
<dbReference type="Proteomes" id="UP000694427">
    <property type="component" value="Unplaced"/>
</dbReference>